<dbReference type="Pfam" id="PF01544">
    <property type="entry name" value="CorA"/>
    <property type="match status" value="1"/>
</dbReference>
<dbReference type="STRING" id="1036808.A0A0C2ZK94"/>
<evidence type="ECO:0000256" key="7">
    <source>
        <dbReference type="SAM" id="Phobius"/>
    </source>
</evidence>
<feature type="transmembrane region" description="Helical" evidence="7">
    <location>
        <begin position="175"/>
        <end position="195"/>
    </location>
</feature>
<feature type="transmembrane region" description="Helical" evidence="7">
    <location>
        <begin position="207"/>
        <end position="228"/>
    </location>
</feature>
<comment type="subcellular location">
    <subcellularLocation>
        <location evidence="1">Membrane</location>
        <topology evidence="1">Multi-pass membrane protein</topology>
    </subcellularLocation>
</comment>
<dbReference type="GO" id="GO:0016020">
    <property type="term" value="C:membrane"/>
    <property type="evidence" value="ECO:0007669"/>
    <property type="project" value="UniProtKB-SubCell"/>
</dbReference>
<feature type="non-terminal residue" evidence="8">
    <location>
        <position position="1"/>
    </location>
</feature>
<dbReference type="InterPro" id="IPR002523">
    <property type="entry name" value="MgTranspt_CorA/ZnTranspt_ZntB"/>
</dbReference>
<sequence>VYWSKIFKKSKDPTFLFIAILWYALYAWDEAFEALYGHITKLESEVLRTHEIELTRELHKVEAHLLHYKQLLQDFKKSVIFVKDTPNPVTESGKMTKQERKMAARAREDSKNLMDKETHNLLSEIERLESQRSMYSDRLQNVMRLAFASVNIEDSRAMKNLTEASLKDSAAMKQIAYLTMVFLPATLMSSIFSMNVAEINPGTKEHLANFAIATVLLTVFTAWLVIALQLHSSFWPPGSGVFRRIAWPVFYVAKLIKDARERRGNARRNRDNILRTP</sequence>
<proteinExistence type="inferred from homology"/>
<dbReference type="InterPro" id="IPR045861">
    <property type="entry name" value="CorA_cytoplasmic_dom"/>
</dbReference>
<dbReference type="GO" id="GO:0046873">
    <property type="term" value="F:metal ion transmembrane transporter activity"/>
    <property type="evidence" value="ECO:0007669"/>
    <property type="project" value="InterPro"/>
</dbReference>
<keyword evidence="3 7" id="KW-0812">Transmembrane</keyword>
<dbReference type="Proteomes" id="UP000053989">
    <property type="component" value="Unassembled WGS sequence"/>
</dbReference>
<evidence type="ECO:0000256" key="3">
    <source>
        <dbReference type="ARBA" id="ARBA00022692"/>
    </source>
</evidence>
<accession>A0A0C2ZK94</accession>
<organism evidence="8 9">
    <name type="scientific">Scleroderma citrinum Foug A</name>
    <dbReference type="NCBI Taxonomy" id="1036808"/>
    <lineage>
        <taxon>Eukaryota</taxon>
        <taxon>Fungi</taxon>
        <taxon>Dikarya</taxon>
        <taxon>Basidiomycota</taxon>
        <taxon>Agaricomycotina</taxon>
        <taxon>Agaricomycetes</taxon>
        <taxon>Agaricomycetidae</taxon>
        <taxon>Boletales</taxon>
        <taxon>Sclerodermatineae</taxon>
        <taxon>Sclerodermataceae</taxon>
        <taxon>Scleroderma</taxon>
    </lineage>
</organism>
<comment type="similarity">
    <text evidence="2">Belongs to the CorA metal ion transporter (MIT) (TC 1.A.35) family.</text>
</comment>
<keyword evidence="5 7" id="KW-0472">Membrane</keyword>
<evidence type="ECO:0000256" key="6">
    <source>
        <dbReference type="SAM" id="Coils"/>
    </source>
</evidence>
<keyword evidence="6" id="KW-0175">Coiled coil</keyword>
<dbReference type="Gene3D" id="1.20.58.340">
    <property type="entry name" value="Magnesium transport protein CorA, transmembrane region"/>
    <property type="match status" value="1"/>
</dbReference>
<protein>
    <submittedName>
        <fullName evidence="8">Uncharacterized protein</fullName>
    </submittedName>
</protein>
<dbReference type="InParanoid" id="A0A0C2ZK94"/>
<gene>
    <name evidence="8" type="ORF">SCLCIDRAFT_32141</name>
</gene>
<evidence type="ECO:0000313" key="8">
    <source>
        <dbReference type="EMBL" id="KIM53077.1"/>
    </source>
</evidence>
<evidence type="ECO:0000313" key="9">
    <source>
        <dbReference type="Proteomes" id="UP000053989"/>
    </source>
</evidence>
<keyword evidence="4 7" id="KW-1133">Transmembrane helix</keyword>
<dbReference type="InterPro" id="IPR045863">
    <property type="entry name" value="CorA_TM1_TM2"/>
</dbReference>
<feature type="coiled-coil region" evidence="6">
    <location>
        <begin position="111"/>
        <end position="145"/>
    </location>
</feature>
<dbReference type="AlphaFoldDB" id="A0A0C2ZK94"/>
<name>A0A0C2ZK94_9AGAM</name>
<dbReference type="SUPFAM" id="SSF144083">
    <property type="entry name" value="Magnesium transport protein CorA, transmembrane region"/>
    <property type="match status" value="1"/>
</dbReference>
<evidence type="ECO:0000256" key="1">
    <source>
        <dbReference type="ARBA" id="ARBA00004141"/>
    </source>
</evidence>
<dbReference type="SUPFAM" id="SSF143865">
    <property type="entry name" value="CorA soluble domain-like"/>
    <property type="match status" value="1"/>
</dbReference>
<reference evidence="9" key="2">
    <citation type="submission" date="2015-01" db="EMBL/GenBank/DDBJ databases">
        <title>Evolutionary Origins and Diversification of the Mycorrhizal Mutualists.</title>
        <authorList>
            <consortium name="DOE Joint Genome Institute"/>
            <consortium name="Mycorrhizal Genomics Consortium"/>
            <person name="Kohler A."/>
            <person name="Kuo A."/>
            <person name="Nagy L.G."/>
            <person name="Floudas D."/>
            <person name="Copeland A."/>
            <person name="Barry K.W."/>
            <person name="Cichocki N."/>
            <person name="Veneault-Fourrey C."/>
            <person name="LaButti K."/>
            <person name="Lindquist E.A."/>
            <person name="Lipzen A."/>
            <person name="Lundell T."/>
            <person name="Morin E."/>
            <person name="Murat C."/>
            <person name="Riley R."/>
            <person name="Ohm R."/>
            <person name="Sun H."/>
            <person name="Tunlid A."/>
            <person name="Henrissat B."/>
            <person name="Grigoriev I.V."/>
            <person name="Hibbett D.S."/>
            <person name="Martin F."/>
        </authorList>
    </citation>
    <scope>NUCLEOTIDE SEQUENCE [LARGE SCALE GENOMIC DNA]</scope>
    <source>
        <strain evidence="9">Foug A</strain>
    </source>
</reference>
<reference evidence="8 9" key="1">
    <citation type="submission" date="2014-04" db="EMBL/GenBank/DDBJ databases">
        <authorList>
            <consortium name="DOE Joint Genome Institute"/>
            <person name="Kuo A."/>
            <person name="Kohler A."/>
            <person name="Nagy L.G."/>
            <person name="Floudas D."/>
            <person name="Copeland A."/>
            <person name="Barry K.W."/>
            <person name="Cichocki N."/>
            <person name="Veneault-Fourrey C."/>
            <person name="LaButti K."/>
            <person name="Lindquist E.A."/>
            <person name="Lipzen A."/>
            <person name="Lundell T."/>
            <person name="Morin E."/>
            <person name="Murat C."/>
            <person name="Sun H."/>
            <person name="Tunlid A."/>
            <person name="Henrissat B."/>
            <person name="Grigoriev I.V."/>
            <person name="Hibbett D.S."/>
            <person name="Martin F."/>
            <person name="Nordberg H.P."/>
            <person name="Cantor M.N."/>
            <person name="Hua S.X."/>
        </authorList>
    </citation>
    <scope>NUCLEOTIDE SEQUENCE [LARGE SCALE GENOMIC DNA]</scope>
    <source>
        <strain evidence="8 9">Foug A</strain>
    </source>
</reference>
<dbReference type="EMBL" id="KN822190">
    <property type="protein sequence ID" value="KIM53077.1"/>
    <property type="molecule type" value="Genomic_DNA"/>
</dbReference>
<evidence type="ECO:0000256" key="4">
    <source>
        <dbReference type="ARBA" id="ARBA00022989"/>
    </source>
</evidence>
<keyword evidence="9" id="KW-1185">Reference proteome</keyword>
<evidence type="ECO:0000256" key="2">
    <source>
        <dbReference type="ARBA" id="ARBA00009765"/>
    </source>
</evidence>
<dbReference type="OrthoDB" id="3231000at2759"/>
<dbReference type="HOGENOM" id="CLU_1006699_0_0_1"/>
<evidence type="ECO:0000256" key="5">
    <source>
        <dbReference type="ARBA" id="ARBA00023136"/>
    </source>
</evidence>